<dbReference type="InterPro" id="IPR036778">
    <property type="entry name" value="OHCU_decarboxylase_sf"/>
</dbReference>
<keyword evidence="6 8" id="KW-0456">Lyase</keyword>
<protein>
    <recommendedName>
        <fullName evidence="3">2-oxo-4-hydroxy-4-carboxy-5-ureidoimidazoline decarboxylase</fullName>
        <ecNumber evidence="3">4.1.1.97</ecNumber>
    </recommendedName>
</protein>
<evidence type="ECO:0000313" key="8">
    <source>
        <dbReference type="EMBL" id="MFK4751722.1"/>
    </source>
</evidence>
<sequence>MMTLEQLNQLSAADAATAFAQCCVSQRWIQQMIAARPFASLEQLYRAADDIWQGLEEADYLEAFEGHPKIGDVSSLQQKYASTKALAAGEQSGVNAANDAIINALAEGNQSYEQRYGFIFIVCASGKSAAEMLALLQARLNNNRATEVQNAADEQARITRIRINKLLGIAG</sequence>
<keyword evidence="4" id="KW-0659">Purine metabolism</keyword>
<dbReference type="InterPro" id="IPR017595">
    <property type="entry name" value="OHCU_decarboxylase-2"/>
</dbReference>
<dbReference type="InterPro" id="IPR018020">
    <property type="entry name" value="OHCU_decarboxylase"/>
</dbReference>
<feature type="domain" description="Oxo-4-hydroxy-4-carboxy-5-ureidoimidazoline decarboxylase" evidence="7">
    <location>
        <begin position="8"/>
        <end position="164"/>
    </location>
</feature>
<evidence type="ECO:0000256" key="5">
    <source>
        <dbReference type="ARBA" id="ARBA00022793"/>
    </source>
</evidence>
<dbReference type="PANTHER" id="PTHR43466">
    <property type="entry name" value="2-OXO-4-HYDROXY-4-CARBOXY-5-UREIDOIMIDAZOLINE DECARBOXYLASE-RELATED"/>
    <property type="match status" value="1"/>
</dbReference>
<dbReference type="EC" id="4.1.1.97" evidence="3"/>
<dbReference type="SUPFAM" id="SSF158694">
    <property type="entry name" value="UraD-Like"/>
    <property type="match status" value="1"/>
</dbReference>
<accession>A0ABW8NFI7</accession>
<evidence type="ECO:0000313" key="9">
    <source>
        <dbReference type="Proteomes" id="UP001620597"/>
    </source>
</evidence>
<evidence type="ECO:0000256" key="6">
    <source>
        <dbReference type="ARBA" id="ARBA00023239"/>
    </source>
</evidence>
<comment type="caution">
    <text evidence="8">The sequence shown here is derived from an EMBL/GenBank/DDBJ whole genome shotgun (WGS) entry which is preliminary data.</text>
</comment>
<evidence type="ECO:0000256" key="1">
    <source>
        <dbReference type="ARBA" id="ARBA00001163"/>
    </source>
</evidence>
<evidence type="ECO:0000259" key="7">
    <source>
        <dbReference type="Pfam" id="PF09349"/>
    </source>
</evidence>
<comment type="catalytic activity">
    <reaction evidence="1">
        <text>5-hydroxy-2-oxo-4-ureido-2,5-dihydro-1H-imidazole-5-carboxylate + H(+) = (S)-allantoin + CO2</text>
        <dbReference type="Rhea" id="RHEA:26301"/>
        <dbReference type="ChEBI" id="CHEBI:15378"/>
        <dbReference type="ChEBI" id="CHEBI:15678"/>
        <dbReference type="ChEBI" id="CHEBI:16526"/>
        <dbReference type="ChEBI" id="CHEBI:58639"/>
        <dbReference type="EC" id="4.1.1.97"/>
    </reaction>
</comment>
<proteinExistence type="predicted"/>
<evidence type="ECO:0000256" key="4">
    <source>
        <dbReference type="ARBA" id="ARBA00022631"/>
    </source>
</evidence>
<dbReference type="Pfam" id="PF09349">
    <property type="entry name" value="OHCU_decarbox"/>
    <property type="match status" value="1"/>
</dbReference>
<dbReference type="EMBL" id="JBBKTX010000004">
    <property type="protein sequence ID" value="MFK4751722.1"/>
    <property type="molecule type" value="Genomic_DNA"/>
</dbReference>
<keyword evidence="9" id="KW-1185">Reference proteome</keyword>
<dbReference type="GO" id="GO:0051997">
    <property type="term" value="F:2-oxo-4-hydroxy-4-carboxy-5-ureidoimidazoline decarboxylase activity"/>
    <property type="evidence" value="ECO:0007669"/>
    <property type="project" value="UniProtKB-EC"/>
</dbReference>
<dbReference type="Gene3D" id="1.10.3330.10">
    <property type="entry name" value="Oxo-4-hydroxy-4-carboxy-5-ureidoimidazoline decarboxylase"/>
    <property type="match status" value="1"/>
</dbReference>
<evidence type="ECO:0000256" key="3">
    <source>
        <dbReference type="ARBA" id="ARBA00012257"/>
    </source>
</evidence>
<dbReference type="Proteomes" id="UP001620597">
    <property type="component" value="Unassembled WGS sequence"/>
</dbReference>
<dbReference type="PANTHER" id="PTHR43466:SF1">
    <property type="entry name" value="2-OXO-4-HYDROXY-4-CARBOXY-5-UREIDOIMIDAZOLINE DECARBOXYLASE-RELATED"/>
    <property type="match status" value="1"/>
</dbReference>
<reference evidence="8 9" key="1">
    <citation type="submission" date="2024-03" db="EMBL/GenBank/DDBJ databases">
        <title>High-quality draft genome sequence of Oceanobacter sp. wDCs-4.</title>
        <authorList>
            <person name="Dong C."/>
        </authorList>
    </citation>
    <scope>NUCLEOTIDE SEQUENCE [LARGE SCALE GENOMIC DNA]</scope>
    <source>
        <strain evidence="9">wDCs-4</strain>
    </source>
</reference>
<comment type="pathway">
    <text evidence="2">Purine metabolism; urate degradation; (S)-allantoin from urate: step 3/3.</text>
</comment>
<dbReference type="RefSeq" id="WP_416205111.1">
    <property type="nucleotide sequence ID" value="NZ_JBBKTX010000004.1"/>
</dbReference>
<dbReference type="NCBIfam" id="NF010372">
    <property type="entry name" value="PRK13798.1"/>
    <property type="match status" value="1"/>
</dbReference>
<keyword evidence="5" id="KW-0210">Decarboxylase</keyword>
<name>A0ABW8NFI7_9GAMM</name>
<evidence type="ECO:0000256" key="2">
    <source>
        <dbReference type="ARBA" id="ARBA00004754"/>
    </source>
</evidence>
<dbReference type="NCBIfam" id="TIGR03180">
    <property type="entry name" value="UraD_2"/>
    <property type="match status" value="1"/>
</dbReference>
<gene>
    <name evidence="8" type="primary">uraD</name>
    <name evidence="8" type="ORF">WG929_04775</name>
</gene>
<organism evidence="8 9">
    <name type="scientific">Oceanobacter antarcticus</name>
    <dbReference type="NCBI Taxonomy" id="3133425"/>
    <lineage>
        <taxon>Bacteria</taxon>
        <taxon>Pseudomonadati</taxon>
        <taxon>Pseudomonadota</taxon>
        <taxon>Gammaproteobacteria</taxon>
        <taxon>Oceanospirillales</taxon>
        <taxon>Oceanospirillaceae</taxon>
        <taxon>Oceanobacter</taxon>
    </lineage>
</organism>